<dbReference type="HAMAP" id="MF_00337">
    <property type="entry name" value="Exonuc_7_S"/>
    <property type="match status" value="1"/>
</dbReference>
<keyword evidence="9" id="KW-1185">Reference proteome</keyword>
<dbReference type="InterPro" id="IPR003761">
    <property type="entry name" value="Exonuc_VII_S"/>
</dbReference>
<keyword evidence="2 6" id="KW-0963">Cytoplasm</keyword>
<comment type="function">
    <text evidence="6">Bidirectionally degrades single-stranded DNA into large acid-insoluble oligonucleotides, which are then degraded further into small acid-soluble oligonucleotides.</text>
</comment>
<evidence type="ECO:0000256" key="7">
    <source>
        <dbReference type="SAM" id="Coils"/>
    </source>
</evidence>
<comment type="subunit">
    <text evidence="6">Heterooligomer composed of large and small subunits.</text>
</comment>
<dbReference type="GO" id="GO:0006308">
    <property type="term" value="P:DNA catabolic process"/>
    <property type="evidence" value="ECO:0007669"/>
    <property type="project" value="UniProtKB-UniRule"/>
</dbReference>
<keyword evidence="4 6" id="KW-0378">Hydrolase</keyword>
<dbReference type="Gene3D" id="1.10.287.1040">
    <property type="entry name" value="Exonuclease VII, small subunit"/>
    <property type="match status" value="1"/>
</dbReference>
<evidence type="ECO:0000256" key="1">
    <source>
        <dbReference type="ARBA" id="ARBA00009998"/>
    </source>
</evidence>
<dbReference type="GO" id="GO:0009318">
    <property type="term" value="C:exodeoxyribonuclease VII complex"/>
    <property type="evidence" value="ECO:0007669"/>
    <property type="project" value="UniProtKB-UniRule"/>
</dbReference>
<evidence type="ECO:0000313" key="8">
    <source>
        <dbReference type="EMBL" id="SDL99681.1"/>
    </source>
</evidence>
<feature type="coiled-coil region" evidence="7">
    <location>
        <begin position="31"/>
        <end position="96"/>
    </location>
</feature>
<dbReference type="RefSeq" id="WP_234985558.1">
    <property type="nucleotide sequence ID" value="NZ_FNGO01000013.1"/>
</dbReference>
<sequence>MNNDKNNKESAAGISEQLSIDYESEYDLSEDLKFEDALEKLEEIVNELEGEMLSLEESVEKFTIGMKLIQHCQQELNKAEGKVEQVLEEHGELKEIIPYDGLVEDDEE</sequence>
<dbReference type="Proteomes" id="UP000199476">
    <property type="component" value="Unassembled WGS sequence"/>
</dbReference>
<dbReference type="NCBIfam" id="TIGR01280">
    <property type="entry name" value="xseB"/>
    <property type="match status" value="1"/>
</dbReference>
<keyword evidence="5 6" id="KW-0269">Exonuclease</keyword>
<dbReference type="EMBL" id="FNGO01000013">
    <property type="protein sequence ID" value="SDL99681.1"/>
    <property type="molecule type" value="Genomic_DNA"/>
</dbReference>
<dbReference type="EC" id="3.1.11.6" evidence="6"/>
<protein>
    <recommendedName>
        <fullName evidence="6">Exodeoxyribonuclease 7 small subunit</fullName>
        <ecNumber evidence="6">3.1.11.6</ecNumber>
    </recommendedName>
    <alternativeName>
        <fullName evidence="6">Exodeoxyribonuclease VII small subunit</fullName>
        <shortName evidence="6">Exonuclease VII small subunit</shortName>
    </alternativeName>
</protein>
<proteinExistence type="inferred from homology"/>
<dbReference type="InterPro" id="IPR037004">
    <property type="entry name" value="Exonuc_VII_ssu_sf"/>
</dbReference>
<evidence type="ECO:0000256" key="6">
    <source>
        <dbReference type="HAMAP-Rule" id="MF_00337"/>
    </source>
</evidence>
<reference evidence="8 9" key="1">
    <citation type="submission" date="2016-10" db="EMBL/GenBank/DDBJ databases">
        <authorList>
            <person name="de Groot N.N."/>
        </authorList>
    </citation>
    <scope>NUCLEOTIDE SEQUENCE [LARGE SCALE GENOMIC DNA]</scope>
    <source>
        <strain evidence="8 9">SLAS-1</strain>
    </source>
</reference>
<name>A0A1G9PMF2_9FIRM</name>
<comment type="catalytic activity">
    <reaction evidence="6">
        <text>Exonucleolytic cleavage in either 5'- to 3'- or 3'- to 5'-direction to yield nucleoside 5'-phosphates.</text>
        <dbReference type="EC" id="3.1.11.6"/>
    </reaction>
</comment>
<dbReference type="PANTHER" id="PTHR34137">
    <property type="entry name" value="EXODEOXYRIBONUCLEASE 7 SMALL SUBUNIT"/>
    <property type="match status" value="1"/>
</dbReference>
<organism evidence="8 9">
    <name type="scientific">Halarsenatibacter silvermanii</name>
    <dbReference type="NCBI Taxonomy" id="321763"/>
    <lineage>
        <taxon>Bacteria</taxon>
        <taxon>Bacillati</taxon>
        <taxon>Bacillota</taxon>
        <taxon>Clostridia</taxon>
        <taxon>Halanaerobiales</taxon>
        <taxon>Halarsenatibacteraceae</taxon>
        <taxon>Halarsenatibacter</taxon>
    </lineage>
</organism>
<evidence type="ECO:0000256" key="4">
    <source>
        <dbReference type="ARBA" id="ARBA00022801"/>
    </source>
</evidence>
<keyword evidence="3 6" id="KW-0540">Nuclease</keyword>
<evidence type="ECO:0000313" key="9">
    <source>
        <dbReference type="Proteomes" id="UP000199476"/>
    </source>
</evidence>
<evidence type="ECO:0000256" key="2">
    <source>
        <dbReference type="ARBA" id="ARBA00022490"/>
    </source>
</evidence>
<dbReference type="GO" id="GO:0008855">
    <property type="term" value="F:exodeoxyribonuclease VII activity"/>
    <property type="evidence" value="ECO:0007669"/>
    <property type="project" value="UniProtKB-UniRule"/>
</dbReference>
<dbReference type="Pfam" id="PF02609">
    <property type="entry name" value="Exonuc_VII_S"/>
    <property type="match status" value="1"/>
</dbReference>
<dbReference type="PANTHER" id="PTHR34137:SF1">
    <property type="entry name" value="EXODEOXYRIBONUCLEASE 7 SMALL SUBUNIT"/>
    <property type="match status" value="1"/>
</dbReference>
<dbReference type="SUPFAM" id="SSF116842">
    <property type="entry name" value="XseB-like"/>
    <property type="match status" value="1"/>
</dbReference>
<evidence type="ECO:0000256" key="3">
    <source>
        <dbReference type="ARBA" id="ARBA00022722"/>
    </source>
</evidence>
<comment type="subcellular location">
    <subcellularLocation>
        <location evidence="6">Cytoplasm</location>
    </subcellularLocation>
</comment>
<evidence type="ECO:0000256" key="5">
    <source>
        <dbReference type="ARBA" id="ARBA00022839"/>
    </source>
</evidence>
<keyword evidence="7" id="KW-0175">Coiled coil</keyword>
<accession>A0A1G9PMF2</accession>
<dbReference type="GO" id="GO:0005829">
    <property type="term" value="C:cytosol"/>
    <property type="evidence" value="ECO:0007669"/>
    <property type="project" value="TreeGrafter"/>
</dbReference>
<dbReference type="STRING" id="321763.SAMN04488692_11360"/>
<dbReference type="AlphaFoldDB" id="A0A1G9PMF2"/>
<gene>
    <name evidence="6" type="primary">xseB</name>
    <name evidence="8" type="ORF">SAMN04488692_11360</name>
</gene>
<comment type="similarity">
    <text evidence="1 6">Belongs to the XseB family.</text>
</comment>